<evidence type="ECO:0000313" key="2">
    <source>
        <dbReference type="Proteomes" id="UP001140096"/>
    </source>
</evidence>
<sequence>NKPTRGLAYYLPSVFFIGGYIVYSIVTSAMSGQLTIGYAEAVELCTTTEGYVIVTLCLLWFNWAIIIVMMIRLRNIQSTFNEFYEFLFICFFGIAAMVKTTTVHFTHPKYPLVIGYRIAETLGDALIINGIILVIIAYPVVMSLVRNKEYEREWLLRLRTDGLQDMYEANLNLRAEGPVHYARMNGSVANQLEKSMVEKCGRESRYFDTQRFGHNPCE</sequence>
<proteinExistence type="predicted"/>
<dbReference type="Proteomes" id="UP001140096">
    <property type="component" value="Unassembled WGS sequence"/>
</dbReference>
<protein>
    <submittedName>
        <fullName evidence="1">Uncharacterized protein</fullName>
    </submittedName>
</protein>
<feature type="non-terminal residue" evidence="1">
    <location>
        <position position="1"/>
    </location>
</feature>
<dbReference type="EMBL" id="JANBUP010000145">
    <property type="protein sequence ID" value="KAJ2812862.1"/>
    <property type="molecule type" value="Genomic_DNA"/>
</dbReference>
<name>A0ACC1LPF9_9FUNG</name>
<keyword evidence="2" id="KW-1185">Reference proteome</keyword>
<organism evidence="1 2">
    <name type="scientific">Coemansia furcata</name>
    <dbReference type="NCBI Taxonomy" id="417177"/>
    <lineage>
        <taxon>Eukaryota</taxon>
        <taxon>Fungi</taxon>
        <taxon>Fungi incertae sedis</taxon>
        <taxon>Zoopagomycota</taxon>
        <taxon>Kickxellomycotina</taxon>
        <taxon>Kickxellomycetes</taxon>
        <taxon>Kickxellales</taxon>
        <taxon>Kickxellaceae</taxon>
        <taxon>Coemansia</taxon>
    </lineage>
</organism>
<reference evidence="1" key="1">
    <citation type="submission" date="2022-07" db="EMBL/GenBank/DDBJ databases">
        <title>Phylogenomic reconstructions and comparative analyses of Kickxellomycotina fungi.</title>
        <authorList>
            <person name="Reynolds N.K."/>
            <person name="Stajich J.E."/>
            <person name="Barry K."/>
            <person name="Grigoriev I.V."/>
            <person name="Crous P."/>
            <person name="Smith M.E."/>
        </authorList>
    </citation>
    <scope>NUCLEOTIDE SEQUENCE</scope>
    <source>
        <strain evidence="1">CBS 102833</strain>
    </source>
</reference>
<comment type="caution">
    <text evidence="1">The sequence shown here is derived from an EMBL/GenBank/DDBJ whole genome shotgun (WGS) entry which is preliminary data.</text>
</comment>
<accession>A0ACC1LPF9</accession>
<evidence type="ECO:0000313" key="1">
    <source>
        <dbReference type="EMBL" id="KAJ2812862.1"/>
    </source>
</evidence>
<gene>
    <name evidence="1" type="ORF">H4S07_001095</name>
</gene>